<dbReference type="Gene3D" id="3.90.79.10">
    <property type="entry name" value="Nucleoside Triphosphate Pyrophosphohydrolase"/>
    <property type="match status" value="1"/>
</dbReference>
<dbReference type="InParanoid" id="A0A286UQG7"/>
<dbReference type="Pfam" id="PF00293">
    <property type="entry name" value="NUDIX"/>
    <property type="match status" value="1"/>
</dbReference>
<comment type="caution">
    <text evidence="3">The sequence shown here is derived from an EMBL/GenBank/DDBJ whole genome shotgun (WGS) entry which is preliminary data.</text>
</comment>
<dbReference type="Proteomes" id="UP000217199">
    <property type="component" value="Unassembled WGS sequence"/>
</dbReference>
<organism evidence="3 4">
    <name type="scientific">Pyrrhoderma noxium</name>
    <dbReference type="NCBI Taxonomy" id="2282107"/>
    <lineage>
        <taxon>Eukaryota</taxon>
        <taxon>Fungi</taxon>
        <taxon>Dikarya</taxon>
        <taxon>Basidiomycota</taxon>
        <taxon>Agaricomycotina</taxon>
        <taxon>Agaricomycetes</taxon>
        <taxon>Hymenochaetales</taxon>
        <taxon>Hymenochaetaceae</taxon>
        <taxon>Pyrrhoderma</taxon>
    </lineage>
</organism>
<evidence type="ECO:0000259" key="2">
    <source>
        <dbReference type="PROSITE" id="PS51462"/>
    </source>
</evidence>
<dbReference type="EMBL" id="NBII01000002">
    <property type="protein sequence ID" value="PAV21843.1"/>
    <property type="molecule type" value="Genomic_DNA"/>
</dbReference>
<dbReference type="InterPro" id="IPR015797">
    <property type="entry name" value="NUDIX_hydrolase-like_dom_sf"/>
</dbReference>
<dbReference type="PANTHER" id="PTHR12992">
    <property type="entry name" value="NUDIX HYDROLASE"/>
    <property type="match status" value="1"/>
</dbReference>
<feature type="region of interest" description="Disordered" evidence="1">
    <location>
        <begin position="92"/>
        <end position="117"/>
    </location>
</feature>
<keyword evidence="3" id="KW-0378">Hydrolase</keyword>
<name>A0A286UQG7_9AGAM</name>
<evidence type="ECO:0000256" key="1">
    <source>
        <dbReference type="SAM" id="MobiDB-lite"/>
    </source>
</evidence>
<sequence length="398" mass="43937">MSDEPSVVSSLSSALHRLRSTPPRIIASPATQPRRAAVALIIRVVPPSTRRASTSQHPPTDSLSNFFALDWVNEPGATAEILFLRREAPQPGRNVVQNTPRNSEDAHVAFPGGRMEDGDEGGLYTAMRQTWEEIGIDLAEKDFMLIGQLDDREITTSLGKRLLMILSPFVFLQVSPTTPTPDPAPGTHLHWIPIASLLASSSPGPSRSLKNVSGSRKWTTVTVDISSRLAPKQSTMLRLLVRLLLGSMQFNAILLDPSSPGSEIQTNLSEKMGIDTEKANINDRKEILKLWGLSLGMTLDLIAYMHPSSSYSADYPRDDVTGAGTNIAPSMTSVFPRFSYPDVNFWIWVFGKRYREVLRSWETSARAGGANDKRINWIGTAVNQFYAAVRKALIVKIW</sequence>
<dbReference type="GO" id="GO:0010945">
    <property type="term" value="F:coenzyme A diphosphatase activity"/>
    <property type="evidence" value="ECO:0007669"/>
    <property type="project" value="InterPro"/>
</dbReference>
<dbReference type="AlphaFoldDB" id="A0A286UQG7"/>
<gene>
    <name evidence="3" type="ORF">PNOK_0180000</name>
</gene>
<keyword evidence="4" id="KW-1185">Reference proteome</keyword>
<dbReference type="SUPFAM" id="SSF55811">
    <property type="entry name" value="Nudix"/>
    <property type="match status" value="1"/>
</dbReference>
<proteinExistence type="predicted"/>
<protein>
    <submittedName>
        <fullName evidence="3">Nudix family hydrolase</fullName>
    </submittedName>
</protein>
<dbReference type="PROSITE" id="PS51462">
    <property type="entry name" value="NUDIX"/>
    <property type="match status" value="1"/>
</dbReference>
<dbReference type="STRING" id="2282107.A0A286UQG7"/>
<dbReference type="OrthoDB" id="70823at2759"/>
<dbReference type="InterPro" id="IPR045121">
    <property type="entry name" value="CoAse"/>
</dbReference>
<dbReference type="PANTHER" id="PTHR12992:SF44">
    <property type="entry name" value="NUDIX HYDROLASE DOMAIN-CONTAINING PROTEIN"/>
    <property type="match status" value="1"/>
</dbReference>
<evidence type="ECO:0000313" key="4">
    <source>
        <dbReference type="Proteomes" id="UP000217199"/>
    </source>
</evidence>
<dbReference type="InterPro" id="IPR000086">
    <property type="entry name" value="NUDIX_hydrolase_dom"/>
</dbReference>
<feature type="domain" description="Nudix hydrolase" evidence="2">
    <location>
        <begin position="33"/>
        <end position="217"/>
    </location>
</feature>
<accession>A0A286UQG7</accession>
<reference evidence="3 4" key="1">
    <citation type="journal article" date="2017" name="Mol. Ecol.">
        <title>Comparative and population genomic landscape of Phellinus noxius: A hypervariable fungus causing root rot in trees.</title>
        <authorList>
            <person name="Chung C.L."/>
            <person name="Lee T.J."/>
            <person name="Akiba M."/>
            <person name="Lee H.H."/>
            <person name="Kuo T.H."/>
            <person name="Liu D."/>
            <person name="Ke H.M."/>
            <person name="Yokoi T."/>
            <person name="Roa M.B."/>
            <person name="Lu M.J."/>
            <person name="Chang Y.Y."/>
            <person name="Ann P.J."/>
            <person name="Tsai J.N."/>
            <person name="Chen C.Y."/>
            <person name="Tzean S.S."/>
            <person name="Ota Y."/>
            <person name="Hattori T."/>
            <person name="Sahashi N."/>
            <person name="Liou R.F."/>
            <person name="Kikuchi T."/>
            <person name="Tsai I.J."/>
        </authorList>
    </citation>
    <scope>NUCLEOTIDE SEQUENCE [LARGE SCALE GENOMIC DNA]</scope>
    <source>
        <strain evidence="3 4">FFPRI411160</strain>
    </source>
</reference>
<evidence type="ECO:0000313" key="3">
    <source>
        <dbReference type="EMBL" id="PAV21843.1"/>
    </source>
</evidence>